<feature type="region of interest" description="Disordered" evidence="1">
    <location>
        <begin position="114"/>
        <end position="149"/>
    </location>
</feature>
<accession>A0ABN2YQI1</accession>
<keyword evidence="3" id="KW-1185">Reference proteome</keyword>
<feature type="compositionally biased region" description="Low complexity" evidence="1">
    <location>
        <begin position="123"/>
        <end position="141"/>
    </location>
</feature>
<dbReference type="InterPro" id="IPR036663">
    <property type="entry name" value="Fumarylacetoacetase_C_sf"/>
</dbReference>
<evidence type="ECO:0008006" key="4">
    <source>
        <dbReference type="Google" id="ProtNLM"/>
    </source>
</evidence>
<dbReference type="Gene3D" id="3.90.850.10">
    <property type="entry name" value="Fumarylacetoacetase-like, C-terminal domain"/>
    <property type="match status" value="1"/>
</dbReference>
<dbReference type="RefSeq" id="WP_344264783.1">
    <property type="nucleotide sequence ID" value="NZ_BAAAMR010000015.1"/>
</dbReference>
<dbReference type="Proteomes" id="UP001501020">
    <property type="component" value="Unassembled WGS sequence"/>
</dbReference>
<dbReference type="EMBL" id="BAAAMR010000015">
    <property type="protein sequence ID" value="GAA2130945.1"/>
    <property type="molecule type" value="Genomic_DNA"/>
</dbReference>
<gene>
    <name evidence="2" type="ORF">GCM10009727_23140</name>
</gene>
<reference evidence="2 3" key="1">
    <citation type="journal article" date="2019" name="Int. J. Syst. Evol. Microbiol.">
        <title>The Global Catalogue of Microorganisms (GCM) 10K type strain sequencing project: providing services to taxonomists for standard genome sequencing and annotation.</title>
        <authorList>
            <consortium name="The Broad Institute Genomics Platform"/>
            <consortium name="The Broad Institute Genome Sequencing Center for Infectious Disease"/>
            <person name="Wu L."/>
            <person name="Ma J."/>
        </authorList>
    </citation>
    <scope>NUCLEOTIDE SEQUENCE [LARGE SCALE GENOMIC DNA]</scope>
    <source>
        <strain evidence="2 3">JCM 13850</strain>
    </source>
</reference>
<name>A0ABN2YQI1_9ACTN</name>
<evidence type="ECO:0000313" key="3">
    <source>
        <dbReference type="Proteomes" id="UP001501020"/>
    </source>
</evidence>
<organism evidence="2 3">
    <name type="scientific">Actinomadura napierensis</name>
    <dbReference type="NCBI Taxonomy" id="267854"/>
    <lineage>
        <taxon>Bacteria</taxon>
        <taxon>Bacillati</taxon>
        <taxon>Actinomycetota</taxon>
        <taxon>Actinomycetes</taxon>
        <taxon>Streptosporangiales</taxon>
        <taxon>Thermomonosporaceae</taxon>
        <taxon>Actinomadura</taxon>
    </lineage>
</organism>
<protein>
    <recommendedName>
        <fullName evidence="4">Fumarylacetoacetase-like C-terminal domain-containing protein</fullName>
    </recommendedName>
</protein>
<evidence type="ECO:0000313" key="2">
    <source>
        <dbReference type="EMBL" id="GAA2130945.1"/>
    </source>
</evidence>
<proteinExistence type="predicted"/>
<comment type="caution">
    <text evidence="2">The sequence shown here is derived from an EMBL/GenBank/DDBJ whole genome shotgun (WGS) entry which is preliminary data.</text>
</comment>
<sequence length="149" mass="16403">MFPALVAHERVLDLSARDEVGRPRGTLELLDRWDEVLPALEALAASTGRSDWRALAGLHVHSPVEPRQVFQAGANYRTHVIDIAAAHHDGSDGRAVEQVRADAAAQMDDRLKFPPYVSPECPARSAGRTTTSSSRTTGRSRIGSWNRRR</sequence>
<evidence type="ECO:0000256" key="1">
    <source>
        <dbReference type="SAM" id="MobiDB-lite"/>
    </source>
</evidence>